<name>A0ABP9HKG6_9ACTN</name>
<feature type="compositionally biased region" description="Basic residues" evidence="1">
    <location>
        <begin position="30"/>
        <end position="39"/>
    </location>
</feature>
<comment type="caution">
    <text evidence="2">The sequence shown here is derived from an EMBL/GenBank/DDBJ whole genome shotgun (WGS) entry which is preliminary data.</text>
</comment>
<dbReference type="EMBL" id="BAABHS010000015">
    <property type="protein sequence ID" value="GAA4972503.1"/>
    <property type="molecule type" value="Genomic_DNA"/>
</dbReference>
<sequence length="117" mass="13206">MWLQCLWHHNTFATESVYKVAKRYLSGRVRRTGRRRVRRDHPDGPFRGAPGTRHDPGSGNRYVNRHADTPPGSQIDRLSVFRPGQPHGMLPTTAPCHEALPAGFAGRGHAQPHLFRP</sequence>
<feature type="region of interest" description="Disordered" evidence="1">
    <location>
        <begin position="30"/>
        <end position="73"/>
    </location>
</feature>
<accession>A0ABP9HKG6</accession>
<dbReference type="Proteomes" id="UP001500466">
    <property type="component" value="Unassembled WGS sequence"/>
</dbReference>
<proteinExistence type="predicted"/>
<evidence type="ECO:0000313" key="3">
    <source>
        <dbReference type="Proteomes" id="UP001500466"/>
    </source>
</evidence>
<reference evidence="3" key="1">
    <citation type="journal article" date="2019" name="Int. J. Syst. Evol. Microbiol.">
        <title>The Global Catalogue of Microorganisms (GCM) 10K type strain sequencing project: providing services to taxonomists for standard genome sequencing and annotation.</title>
        <authorList>
            <consortium name="The Broad Institute Genomics Platform"/>
            <consortium name="The Broad Institute Genome Sequencing Center for Infectious Disease"/>
            <person name="Wu L."/>
            <person name="Ma J."/>
        </authorList>
    </citation>
    <scope>NUCLEOTIDE SEQUENCE [LARGE SCALE GENOMIC DNA]</scope>
    <source>
        <strain evidence="3">JCM 17986</strain>
    </source>
</reference>
<protein>
    <submittedName>
        <fullName evidence="2">Uncharacterized protein</fullName>
    </submittedName>
</protein>
<evidence type="ECO:0000256" key="1">
    <source>
        <dbReference type="SAM" id="MobiDB-lite"/>
    </source>
</evidence>
<organism evidence="2 3">
    <name type="scientific">Yinghuangia aomiensis</name>
    <dbReference type="NCBI Taxonomy" id="676205"/>
    <lineage>
        <taxon>Bacteria</taxon>
        <taxon>Bacillati</taxon>
        <taxon>Actinomycetota</taxon>
        <taxon>Actinomycetes</taxon>
        <taxon>Kitasatosporales</taxon>
        <taxon>Streptomycetaceae</taxon>
        <taxon>Yinghuangia</taxon>
    </lineage>
</organism>
<keyword evidence="3" id="KW-1185">Reference proteome</keyword>
<gene>
    <name evidence="2" type="ORF">GCM10023205_43390</name>
</gene>
<evidence type="ECO:0000313" key="2">
    <source>
        <dbReference type="EMBL" id="GAA4972503.1"/>
    </source>
</evidence>